<dbReference type="GeneID" id="6073890"/>
<dbReference type="EMBL" id="DS547096">
    <property type="protein sequence ID" value="EDR11225.1"/>
    <property type="molecule type" value="Genomic_DNA"/>
</dbReference>
<keyword evidence="2" id="KW-1185">Reference proteome</keyword>
<protein>
    <submittedName>
        <fullName evidence="1">Predicted protein</fullName>
    </submittedName>
</protein>
<dbReference type="HOGENOM" id="CLU_063720_0_0_1"/>
<accession>B0D364</accession>
<name>B0D364_LACBS</name>
<dbReference type="InParanoid" id="B0D364"/>
<dbReference type="KEGG" id="lbc:LACBIDRAFT_324830"/>
<evidence type="ECO:0000313" key="2">
    <source>
        <dbReference type="Proteomes" id="UP000001194"/>
    </source>
</evidence>
<dbReference type="Proteomes" id="UP000001194">
    <property type="component" value="Unassembled WGS sequence"/>
</dbReference>
<gene>
    <name evidence="1" type="ORF">LACBIDRAFT_324830</name>
</gene>
<dbReference type="AlphaFoldDB" id="B0D364"/>
<dbReference type="RefSeq" id="XP_001878526.1">
    <property type="nucleotide sequence ID" value="XM_001878491.1"/>
</dbReference>
<sequence length="302" mass="34466">MSLPLELVREIIHLLLFFPPPSRSTPDDIDCAVKPTWDTINALSLTTRSFRPLALEAWFRTLYIDSPENLIFLRDSGWFPELGSKWTKHLHCVQSFSKTISFWNLSTFLRVSSIDWTGSRVEHLDLRGWMSDPTMIHYIANTPGLGHLKTLKMVLGTMWCELCHSCRAVKFKYRPTGVVYEGGLGLPIHYARALAPLEYLEEVVIIIHIHDFGRTALGLNADSNADMNPETTPTSNTNLNPNLWSGECDNCMVTMYDDDAFREKWVASKRRVGLAFGHDGDDDDDNVRPPKLRRVEYQFYGG</sequence>
<dbReference type="OrthoDB" id="3167300at2759"/>
<reference evidence="1 2" key="1">
    <citation type="journal article" date="2008" name="Nature">
        <title>The genome of Laccaria bicolor provides insights into mycorrhizal symbiosis.</title>
        <authorList>
            <person name="Martin F."/>
            <person name="Aerts A."/>
            <person name="Ahren D."/>
            <person name="Brun A."/>
            <person name="Danchin E.G.J."/>
            <person name="Duchaussoy F."/>
            <person name="Gibon J."/>
            <person name="Kohler A."/>
            <person name="Lindquist E."/>
            <person name="Pereda V."/>
            <person name="Salamov A."/>
            <person name="Shapiro H.J."/>
            <person name="Wuyts J."/>
            <person name="Blaudez D."/>
            <person name="Buee M."/>
            <person name="Brokstein P."/>
            <person name="Canbaeck B."/>
            <person name="Cohen D."/>
            <person name="Courty P.E."/>
            <person name="Coutinho P.M."/>
            <person name="Delaruelle C."/>
            <person name="Detter J.C."/>
            <person name="Deveau A."/>
            <person name="DiFazio S."/>
            <person name="Duplessis S."/>
            <person name="Fraissinet-Tachet L."/>
            <person name="Lucic E."/>
            <person name="Frey-Klett P."/>
            <person name="Fourrey C."/>
            <person name="Feussner I."/>
            <person name="Gay G."/>
            <person name="Grimwood J."/>
            <person name="Hoegger P.J."/>
            <person name="Jain P."/>
            <person name="Kilaru S."/>
            <person name="Labbe J."/>
            <person name="Lin Y.C."/>
            <person name="Legue V."/>
            <person name="Le Tacon F."/>
            <person name="Marmeisse R."/>
            <person name="Melayah D."/>
            <person name="Montanini B."/>
            <person name="Muratet M."/>
            <person name="Nehls U."/>
            <person name="Niculita-Hirzel H."/>
            <person name="Oudot-Le Secq M.P."/>
            <person name="Peter M."/>
            <person name="Quesneville H."/>
            <person name="Rajashekar B."/>
            <person name="Reich M."/>
            <person name="Rouhier N."/>
            <person name="Schmutz J."/>
            <person name="Yin T."/>
            <person name="Chalot M."/>
            <person name="Henrissat B."/>
            <person name="Kuees U."/>
            <person name="Lucas S."/>
            <person name="Van de Peer Y."/>
            <person name="Podila G.K."/>
            <person name="Polle A."/>
            <person name="Pukkila P.J."/>
            <person name="Richardson P.M."/>
            <person name="Rouze P."/>
            <person name="Sanders I.R."/>
            <person name="Stajich J.E."/>
            <person name="Tunlid A."/>
            <person name="Tuskan G."/>
            <person name="Grigoriev I.V."/>
        </authorList>
    </citation>
    <scope>NUCLEOTIDE SEQUENCE [LARGE SCALE GENOMIC DNA]</scope>
    <source>
        <strain evidence="2">S238N-H82 / ATCC MYA-4686</strain>
    </source>
</reference>
<evidence type="ECO:0000313" key="1">
    <source>
        <dbReference type="EMBL" id="EDR11225.1"/>
    </source>
</evidence>
<proteinExistence type="predicted"/>
<organism evidence="2">
    <name type="scientific">Laccaria bicolor (strain S238N-H82 / ATCC MYA-4686)</name>
    <name type="common">Bicoloured deceiver</name>
    <name type="synonym">Laccaria laccata var. bicolor</name>
    <dbReference type="NCBI Taxonomy" id="486041"/>
    <lineage>
        <taxon>Eukaryota</taxon>
        <taxon>Fungi</taxon>
        <taxon>Dikarya</taxon>
        <taxon>Basidiomycota</taxon>
        <taxon>Agaricomycotina</taxon>
        <taxon>Agaricomycetes</taxon>
        <taxon>Agaricomycetidae</taxon>
        <taxon>Agaricales</taxon>
        <taxon>Agaricineae</taxon>
        <taxon>Hydnangiaceae</taxon>
        <taxon>Laccaria</taxon>
    </lineage>
</organism>